<proteinExistence type="predicted"/>
<reference evidence="2" key="1">
    <citation type="journal article" date="2021" name="bioRxiv">
        <title>Whole Genome Assembly and Annotation of Northern Wild Rice, Zizania palustris L., Supports a Whole Genome Duplication in the Zizania Genus.</title>
        <authorList>
            <person name="Haas M."/>
            <person name="Kono T."/>
            <person name="Macchietto M."/>
            <person name="Millas R."/>
            <person name="McGilp L."/>
            <person name="Shao M."/>
            <person name="Duquette J."/>
            <person name="Hirsch C.N."/>
            <person name="Kimball J."/>
        </authorList>
    </citation>
    <scope>NUCLEOTIDE SEQUENCE</scope>
    <source>
        <tissue evidence="2">Fresh leaf tissue</tissue>
    </source>
</reference>
<gene>
    <name evidence="2" type="ORF">GUJ93_ZPchr0012g20492</name>
</gene>
<dbReference type="Proteomes" id="UP000729402">
    <property type="component" value="Unassembled WGS sequence"/>
</dbReference>
<name>A0A8J6BQ19_ZIZPA</name>
<evidence type="ECO:0000313" key="2">
    <source>
        <dbReference type="EMBL" id="KAG8091889.1"/>
    </source>
</evidence>
<organism evidence="2 3">
    <name type="scientific">Zizania palustris</name>
    <name type="common">Northern wild rice</name>
    <dbReference type="NCBI Taxonomy" id="103762"/>
    <lineage>
        <taxon>Eukaryota</taxon>
        <taxon>Viridiplantae</taxon>
        <taxon>Streptophyta</taxon>
        <taxon>Embryophyta</taxon>
        <taxon>Tracheophyta</taxon>
        <taxon>Spermatophyta</taxon>
        <taxon>Magnoliopsida</taxon>
        <taxon>Liliopsida</taxon>
        <taxon>Poales</taxon>
        <taxon>Poaceae</taxon>
        <taxon>BOP clade</taxon>
        <taxon>Oryzoideae</taxon>
        <taxon>Oryzeae</taxon>
        <taxon>Zizaniinae</taxon>
        <taxon>Zizania</taxon>
    </lineage>
</organism>
<sequence>MVFLLGLYGGGSRRRVNGKDSAGRRRSARAPRSVRQLYWKLRSRWRNAASRPRRAGATPRFEYDLHSYSQNFDDGLVSGYRF</sequence>
<evidence type="ECO:0000256" key="1">
    <source>
        <dbReference type="SAM" id="MobiDB-lite"/>
    </source>
</evidence>
<dbReference type="OrthoDB" id="695855at2759"/>
<protein>
    <submittedName>
        <fullName evidence="2">Uncharacterized protein</fullName>
    </submittedName>
</protein>
<evidence type="ECO:0000313" key="3">
    <source>
        <dbReference type="Proteomes" id="UP000729402"/>
    </source>
</evidence>
<accession>A0A8J6BQ19</accession>
<dbReference type="PANTHER" id="PTHR34538:SF4">
    <property type="entry name" value="EXPRESSED PROTEIN"/>
    <property type="match status" value="1"/>
</dbReference>
<dbReference type="EMBL" id="JAAALK010000080">
    <property type="protein sequence ID" value="KAG8091889.1"/>
    <property type="molecule type" value="Genomic_DNA"/>
</dbReference>
<comment type="caution">
    <text evidence="2">The sequence shown here is derived from an EMBL/GenBank/DDBJ whole genome shotgun (WGS) entry which is preliminary data.</text>
</comment>
<feature type="region of interest" description="Disordered" evidence="1">
    <location>
        <begin position="10"/>
        <end position="30"/>
    </location>
</feature>
<dbReference type="AlphaFoldDB" id="A0A8J6BQ19"/>
<keyword evidence="3" id="KW-1185">Reference proteome</keyword>
<dbReference type="PANTHER" id="PTHR34538">
    <property type="entry name" value="EXPRESSED PROTEIN"/>
    <property type="match status" value="1"/>
</dbReference>
<reference evidence="2" key="2">
    <citation type="submission" date="2021-02" db="EMBL/GenBank/DDBJ databases">
        <authorList>
            <person name="Kimball J.A."/>
            <person name="Haas M.W."/>
            <person name="Macchietto M."/>
            <person name="Kono T."/>
            <person name="Duquette J."/>
            <person name="Shao M."/>
        </authorList>
    </citation>
    <scope>NUCLEOTIDE SEQUENCE</scope>
    <source>
        <tissue evidence="2">Fresh leaf tissue</tissue>
    </source>
</reference>